<dbReference type="Proteomes" id="UP000326458">
    <property type="component" value="Unassembled WGS sequence"/>
</dbReference>
<feature type="compositionally biased region" description="Polar residues" evidence="3">
    <location>
        <begin position="37"/>
        <end position="47"/>
    </location>
</feature>
<organism evidence="6 9">
    <name type="scientific">Muntiacus muntjak</name>
    <name type="common">Barking deer</name>
    <name type="synonym">Indian muntjac</name>
    <dbReference type="NCBI Taxonomy" id="9888"/>
    <lineage>
        <taxon>Eukaryota</taxon>
        <taxon>Metazoa</taxon>
        <taxon>Chordata</taxon>
        <taxon>Craniata</taxon>
        <taxon>Vertebrata</taxon>
        <taxon>Euteleostomi</taxon>
        <taxon>Mammalia</taxon>
        <taxon>Eutheria</taxon>
        <taxon>Laurasiatheria</taxon>
        <taxon>Artiodactyla</taxon>
        <taxon>Ruminantia</taxon>
        <taxon>Pecora</taxon>
        <taxon>Cervidae</taxon>
        <taxon>Muntiacinae</taxon>
        <taxon>Muntiacus</taxon>
    </lineage>
</organism>
<evidence type="ECO:0000256" key="2">
    <source>
        <dbReference type="ARBA" id="ARBA00023157"/>
    </source>
</evidence>
<dbReference type="GO" id="GO:0009986">
    <property type="term" value="C:cell surface"/>
    <property type="evidence" value="ECO:0007669"/>
    <property type="project" value="TreeGrafter"/>
</dbReference>
<dbReference type="EMBL" id="VCEA01003661">
    <property type="protein sequence ID" value="KAB0338616.1"/>
    <property type="molecule type" value="Genomic_DNA"/>
</dbReference>
<evidence type="ECO:0000313" key="7">
    <source>
        <dbReference type="EMBL" id="KAB0338618.1"/>
    </source>
</evidence>
<feature type="non-terminal residue" evidence="6">
    <location>
        <position position="1"/>
    </location>
</feature>
<feature type="compositionally biased region" description="Low complexity" evidence="3">
    <location>
        <begin position="1"/>
        <end position="15"/>
    </location>
</feature>
<dbReference type="EMBL" id="VCEA01003662">
    <property type="protein sequence ID" value="KAB0338615.1"/>
    <property type="molecule type" value="Genomic_DNA"/>
</dbReference>
<protein>
    <recommendedName>
        <fullName evidence="4">VWDE-like Ig-like domain-containing protein</fullName>
    </recommendedName>
</protein>
<evidence type="ECO:0000313" key="5">
    <source>
        <dbReference type="EMBL" id="KAB0338615.1"/>
    </source>
</evidence>
<dbReference type="AlphaFoldDB" id="A0A5N3UPH4"/>
<dbReference type="GO" id="GO:0005102">
    <property type="term" value="F:signaling receptor binding"/>
    <property type="evidence" value="ECO:0007669"/>
    <property type="project" value="TreeGrafter"/>
</dbReference>
<gene>
    <name evidence="8" type="ORF">FD754_024449</name>
    <name evidence="7" type="ORF">FD754_024450</name>
    <name evidence="6" type="ORF">FD754_024451</name>
    <name evidence="5" type="ORF">FD754_024452</name>
</gene>
<feature type="compositionally biased region" description="Polar residues" evidence="3">
    <location>
        <begin position="65"/>
        <end position="75"/>
    </location>
</feature>
<evidence type="ECO:0000259" key="4">
    <source>
        <dbReference type="Pfam" id="PF25776"/>
    </source>
</evidence>
<dbReference type="InterPro" id="IPR057885">
    <property type="entry name" value="Ig_VWDE"/>
</dbReference>
<evidence type="ECO:0000256" key="1">
    <source>
        <dbReference type="ARBA" id="ARBA00022729"/>
    </source>
</evidence>
<keyword evidence="9" id="KW-1185">Reference proteome</keyword>
<reference evidence="6 9" key="1">
    <citation type="submission" date="2019-06" db="EMBL/GenBank/DDBJ databases">
        <title>Discovery of a novel chromosome fission-fusion reversal in muntjac.</title>
        <authorList>
            <person name="Mudd A.B."/>
            <person name="Bredeson J.V."/>
            <person name="Baum R."/>
            <person name="Hockemeyer D."/>
            <person name="Rokhsar D.S."/>
        </authorList>
    </citation>
    <scope>NUCLEOTIDE SEQUENCE [LARGE SCALE GENOMIC DNA]</scope>
    <source>
        <strain evidence="6">UTSW_UCB_Mm</strain>
        <tissue evidence="6">Fibroblast cell line</tissue>
    </source>
</reference>
<dbReference type="PANTHER" id="PTHR14949">
    <property type="entry name" value="EGF-LIKE-DOMAIN, MULTIPLE 7, 8"/>
    <property type="match status" value="1"/>
</dbReference>
<sequence>SVQFSSVQFSHSVMSDTLRPHESQHARPPCPSPTPGVYSNSFVSDSVQPHRRQPTRLPCPWDSPGKNNGVGQLSASLPPPPPGRPEAVVELIESRLFCRCAFDVFPTNNSVGFHITTVQAFSLLELDGINLRLEDKIFWSASVFFLENPHVQSLAIESQELFAGINLQPELSTISEDGNGYQLRIKSTVPIVCSIGFSELGQECKISLKLTTVDQ</sequence>
<dbReference type="InterPro" id="IPR050969">
    <property type="entry name" value="Dev_Signal_Modulators"/>
</dbReference>
<dbReference type="EMBL" id="VCEA01003659">
    <property type="protein sequence ID" value="KAB0338619.1"/>
    <property type="molecule type" value="Genomic_DNA"/>
</dbReference>
<dbReference type="PANTHER" id="PTHR14949:SF53">
    <property type="entry name" value="VON WILLEBRAND FACTOR D AND EGF DOMAIN-CONTAINING PROTEIN"/>
    <property type="match status" value="1"/>
</dbReference>
<accession>A0A5N3UPH4</accession>
<comment type="caution">
    <text evidence="6">The sequence shown here is derived from an EMBL/GenBank/DDBJ whole genome shotgun (WGS) entry which is preliminary data.</text>
</comment>
<feature type="domain" description="VWDE-like Ig-like" evidence="4">
    <location>
        <begin position="116"/>
        <end position="163"/>
    </location>
</feature>
<evidence type="ECO:0000256" key="3">
    <source>
        <dbReference type="SAM" id="MobiDB-lite"/>
    </source>
</evidence>
<dbReference type="GO" id="GO:0005576">
    <property type="term" value="C:extracellular region"/>
    <property type="evidence" value="ECO:0007669"/>
    <property type="project" value="TreeGrafter"/>
</dbReference>
<keyword evidence="1" id="KW-0732">Signal</keyword>
<evidence type="ECO:0000313" key="9">
    <source>
        <dbReference type="Proteomes" id="UP000326458"/>
    </source>
</evidence>
<evidence type="ECO:0000313" key="6">
    <source>
        <dbReference type="EMBL" id="KAB0338616.1"/>
    </source>
</evidence>
<evidence type="ECO:0000313" key="8">
    <source>
        <dbReference type="EMBL" id="KAB0338619.1"/>
    </source>
</evidence>
<name>A0A5N3UPH4_MUNMU</name>
<proteinExistence type="predicted"/>
<keyword evidence="2" id="KW-1015">Disulfide bond</keyword>
<dbReference type="Pfam" id="PF25776">
    <property type="entry name" value="Ig_VWDE"/>
    <property type="match status" value="1"/>
</dbReference>
<feature type="region of interest" description="Disordered" evidence="3">
    <location>
        <begin position="1"/>
        <end position="84"/>
    </location>
</feature>
<feature type="non-terminal residue" evidence="6">
    <location>
        <position position="215"/>
    </location>
</feature>
<dbReference type="EMBL" id="VCEA01003660">
    <property type="protein sequence ID" value="KAB0338618.1"/>
    <property type="molecule type" value="Genomic_DNA"/>
</dbReference>